<keyword evidence="1" id="KW-0805">Transcription regulation</keyword>
<dbReference type="Proteomes" id="UP000606494">
    <property type="component" value="Unassembled WGS sequence"/>
</dbReference>
<evidence type="ECO:0000313" key="6">
    <source>
        <dbReference type="Proteomes" id="UP000606494"/>
    </source>
</evidence>
<reference evidence="5 6" key="1">
    <citation type="submission" date="2020-08" db="EMBL/GenBank/DDBJ databases">
        <title>Sphingobacterium sp. DN00404 isolated from aquaculture water.</title>
        <authorList>
            <person name="Zhang M."/>
        </authorList>
    </citation>
    <scope>NUCLEOTIDE SEQUENCE [LARGE SCALE GENOMIC DNA]</scope>
    <source>
        <strain evidence="5 6">KCTC 32294</strain>
    </source>
</reference>
<dbReference type="SUPFAM" id="SSF46689">
    <property type="entry name" value="Homeodomain-like"/>
    <property type="match status" value="2"/>
</dbReference>
<dbReference type="PANTHER" id="PTHR43280:SF28">
    <property type="entry name" value="HTH-TYPE TRANSCRIPTIONAL ACTIVATOR RHAS"/>
    <property type="match status" value="1"/>
</dbReference>
<dbReference type="InterPro" id="IPR018060">
    <property type="entry name" value="HTH_AraC"/>
</dbReference>
<evidence type="ECO:0000256" key="3">
    <source>
        <dbReference type="ARBA" id="ARBA00023163"/>
    </source>
</evidence>
<evidence type="ECO:0000256" key="2">
    <source>
        <dbReference type="ARBA" id="ARBA00023125"/>
    </source>
</evidence>
<dbReference type="Gene3D" id="2.60.120.10">
    <property type="entry name" value="Jelly Rolls"/>
    <property type="match status" value="1"/>
</dbReference>
<evidence type="ECO:0000256" key="1">
    <source>
        <dbReference type="ARBA" id="ARBA00023015"/>
    </source>
</evidence>
<proteinExistence type="predicted"/>
<gene>
    <name evidence="5" type="ORF">H8B17_20405</name>
</gene>
<protein>
    <submittedName>
        <fullName evidence="5">Helix-turn-helix transcriptional regulator</fullName>
    </submittedName>
</protein>
<keyword evidence="6" id="KW-1185">Reference proteome</keyword>
<accession>A0ABR7Y9N8</accession>
<keyword evidence="3" id="KW-0804">Transcription</keyword>
<dbReference type="InterPro" id="IPR037923">
    <property type="entry name" value="HTH-like"/>
</dbReference>
<dbReference type="PRINTS" id="PR00032">
    <property type="entry name" value="HTHARAC"/>
</dbReference>
<sequence length="298" mass="34969">MLSDEPRIKGGVLRKEKHQLDFILLNIGYAEHHADWNWKNINSPFTRIHVVTKGTAWLNRDGNKHQLKEGHLYLTPSYTPHSYECDDDFCLYYIHIYETLEKKSSVFDQLNFPIEIEGDSLLLNLIERLHAINPGRELSFYDPDAYDNSAELIRNIAMQGHTPLAFELESNGIIQQLISRFVAFATQKTPDVDERMARVLEYIHANIHTPIRIDQLADMSFLTKDHFIRLFKKQLTCTPGKYINQKKIEKAQLMMLLQNYSVQELAFQLGFENVSYFNRLFKKLTGENPTRYRKRLEM</sequence>
<dbReference type="InterPro" id="IPR009057">
    <property type="entry name" value="Homeodomain-like_sf"/>
</dbReference>
<dbReference type="PROSITE" id="PS00041">
    <property type="entry name" value="HTH_ARAC_FAMILY_1"/>
    <property type="match status" value="1"/>
</dbReference>
<dbReference type="Pfam" id="PF02311">
    <property type="entry name" value="AraC_binding"/>
    <property type="match status" value="1"/>
</dbReference>
<dbReference type="PANTHER" id="PTHR43280">
    <property type="entry name" value="ARAC-FAMILY TRANSCRIPTIONAL REGULATOR"/>
    <property type="match status" value="1"/>
</dbReference>
<keyword evidence="2" id="KW-0238">DNA-binding</keyword>
<dbReference type="SMART" id="SM00342">
    <property type="entry name" value="HTH_ARAC"/>
    <property type="match status" value="1"/>
</dbReference>
<name>A0ABR7Y9N8_9SPHI</name>
<dbReference type="Gene3D" id="1.10.10.60">
    <property type="entry name" value="Homeodomain-like"/>
    <property type="match status" value="2"/>
</dbReference>
<organism evidence="5 6">
    <name type="scientific">Sphingobacterium arenae</name>
    <dbReference type="NCBI Taxonomy" id="1280598"/>
    <lineage>
        <taxon>Bacteria</taxon>
        <taxon>Pseudomonadati</taxon>
        <taxon>Bacteroidota</taxon>
        <taxon>Sphingobacteriia</taxon>
        <taxon>Sphingobacteriales</taxon>
        <taxon>Sphingobacteriaceae</taxon>
        <taxon>Sphingobacterium</taxon>
    </lineage>
</organism>
<feature type="domain" description="HTH araC/xylS-type" evidence="4">
    <location>
        <begin position="197"/>
        <end position="295"/>
    </location>
</feature>
<evidence type="ECO:0000259" key="4">
    <source>
        <dbReference type="PROSITE" id="PS01124"/>
    </source>
</evidence>
<dbReference type="PROSITE" id="PS01124">
    <property type="entry name" value="HTH_ARAC_FAMILY_2"/>
    <property type="match status" value="1"/>
</dbReference>
<dbReference type="InterPro" id="IPR014710">
    <property type="entry name" value="RmlC-like_jellyroll"/>
</dbReference>
<comment type="caution">
    <text evidence="5">The sequence shown here is derived from an EMBL/GenBank/DDBJ whole genome shotgun (WGS) entry which is preliminary data.</text>
</comment>
<dbReference type="EMBL" id="JACNYK010000010">
    <property type="protein sequence ID" value="MBD1427948.1"/>
    <property type="molecule type" value="Genomic_DNA"/>
</dbReference>
<dbReference type="InterPro" id="IPR003313">
    <property type="entry name" value="AraC-bd"/>
</dbReference>
<evidence type="ECO:0000313" key="5">
    <source>
        <dbReference type="EMBL" id="MBD1427948.1"/>
    </source>
</evidence>
<dbReference type="SUPFAM" id="SSF51215">
    <property type="entry name" value="Regulatory protein AraC"/>
    <property type="match status" value="1"/>
</dbReference>
<dbReference type="InterPro" id="IPR020449">
    <property type="entry name" value="Tscrpt_reg_AraC-type_HTH"/>
</dbReference>
<dbReference type="Pfam" id="PF12833">
    <property type="entry name" value="HTH_18"/>
    <property type="match status" value="1"/>
</dbReference>
<dbReference type="InterPro" id="IPR018062">
    <property type="entry name" value="HTH_AraC-typ_CS"/>
</dbReference>